<feature type="domain" description="Enoyl reductase (ER)" evidence="3">
    <location>
        <begin position="19"/>
        <end position="334"/>
    </location>
</feature>
<dbReference type="EMBL" id="AP023359">
    <property type="protein sequence ID" value="BCJ67618.1"/>
    <property type="molecule type" value="Genomic_DNA"/>
</dbReference>
<dbReference type="InterPro" id="IPR020843">
    <property type="entry name" value="ER"/>
</dbReference>
<evidence type="ECO:0000313" key="4">
    <source>
        <dbReference type="EMBL" id="BCJ67618.1"/>
    </source>
</evidence>
<keyword evidence="5" id="KW-1185">Reference proteome</keyword>
<evidence type="ECO:0000256" key="1">
    <source>
        <dbReference type="ARBA" id="ARBA00022857"/>
    </source>
</evidence>
<name>A0A810N760_9ACTN</name>
<evidence type="ECO:0000256" key="2">
    <source>
        <dbReference type="ARBA" id="ARBA00023002"/>
    </source>
</evidence>
<reference evidence="4" key="1">
    <citation type="submission" date="2020-08" db="EMBL/GenBank/DDBJ databases">
        <title>Whole genome shotgun sequence of Polymorphospora rubra NBRC 101157.</title>
        <authorList>
            <person name="Komaki H."/>
            <person name="Tamura T."/>
        </authorList>
    </citation>
    <scope>NUCLEOTIDE SEQUENCE</scope>
    <source>
        <strain evidence="4">NBRC 101157</strain>
    </source>
</reference>
<evidence type="ECO:0000259" key="3">
    <source>
        <dbReference type="SMART" id="SM00829"/>
    </source>
</evidence>
<gene>
    <name evidence="4" type="ORF">Prubr_46390</name>
</gene>
<dbReference type="RefSeq" id="WP_212816927.1">
    <property type="nucleotide sequence ID" value="NZ_AP023359.1"/>
</dbReference>
<dbReference type="Proteomes" id="UP000680866">
    <property type="component" value="Chromosome"/>
</dbReference>
<dbReference type="SUPFAM" id="SSF51735">
    <property type="entry name" value="NAD(P)-binding Rossmann-fold domains"/>
    <property type="match status" value="1"/>
</dbReference>
<dbReference type="PANTHER" id="PTHR48106">
    <property type="entry name" value="QUINONE OXIDOREDUCTASE PIG3-RELATED"/>
    <property type="match status" value="1"/>
</dbReference>
<accession>A0A810N760</accession>
<dbReference type="Gene3D" id="3.90.180.10">
    <property type="entry name" value="Medium-chain alcohol dehydrogenases, catalytic domain"/>
    <property type="match status" value="1"/>
</dbReference>
<dbReference type="Gene3D" id="3.40.50.720">
    <property type="entry name" value="NAD(P)-binding Rossmann-like Domain"/>
    <property type="match status" value="1"/>
</dbReference>
<dbReference type="InterPro" id="IPR036291">
    <property type="entry name" value="NAD(P)-bd_dom_sf"/>
</dbReference>
<dbReference type="Pfam" id="PF08240">
    <property type="entry name" value="ADH_N"/>
    <property type="match status" value="1"/>
</dbReference>
<keyword evidence="2" id="KW-0560">Oxidoreductase</keyword>
<organism evidence="4 5">
    <name type="scientific">Polymorphospora rubra</name>
    <dbReference type="NCBI Taxonomy" id="338584"/>
    <lineage>
        <taxon>Bacteria</taxon>
        <taxon>Bacillati</taxon>
        <taxon>Actinomycetota</taxon>
        <taxon>Actinomycetes</taxon>
        <taxon>Micromonosporales</taxon>
        <taxon>Micromonosporaceae</taxon>
        <taxon>Polymorphospora</taxon>
    </lineage>
</organism>
<dbReference type="PANTHER" id="PTHR48106:SF13">
    <property type="entry name" value="QUINONE OXIDOREDUCTASE-RELATED"/>
    <property type="match status" value="1"/>
</dbReference>
<dbReference type="SMART" id="SM00829">
    <property type="entry name" value="PKS_ER"/>
    <property type="match status" value="1"/>
</dbReference>
<dbReference type="GO" id="GO:0070402">
    <property type="term" value="F:NADPH binding"/>
    <property type="evidence" value="ECO:0007669"/>
    <property type="project" value="TreeGrafter"/>
</dbReference>
<dbReference type="GO" id="GO:0005829">
    <property type="term" value="C:cytosol"/>
    <property type="evidence" value="ECO:0007669"/>
    <property type="project" value="TreeGrafter"/>
</dbReference>
<keyword evidence="1" id="KW-0521">NADP</keyword>
<sequence length="336" mass="35842">MTRGPAATVRRTAVVERHGAPHTVRIRTDEVPEPGPGQVRVRVLAAGIARADTQMRAGSYPGRIPRPPFVTGWDLAGTVEAVGDAVAATWLGQPVVALVLRGAHASHVRVPAADLVALPAGVDPALAASLPLNYLTAYGLLHHAGRAGPCDRILVHGAAGAVGTALLDLARRLGVDAAGTAAVRDRDLVTSYGARFLDREGTTLPTGRFDVALDPLGGDSLVRSWRALRRGGRLVSYGFAAHLHDPRRRLLALRDLLRLRTWPLRPGGRRTTFYRLSRAARRDPRSINQALASLVADLADGRLNPVIAARFALDDATDAHRLLERGGVRGKVLLIP</sequence>
<protein>
    <submittedName>
        <fullName evidence="4">Oxidoreductase</fullName>
    </submittedName>
</protein>
<dbReference type="Pfam" id="PF13602">
    <property type="entry name" value="ADH_zinc_N_2"/>
    <property type="match status" value="1"/>
</dbReference>
<evidence type="ECO:0000313" key="5">
    <source>
        <dbReference type="Proteomes" id="UP000680866"/>
    </source>
</evidence>
<dbReference type="KEGG" id="pry:Prubr_46390"/>
<proteinExistence type="predicted"/>
<dbReference type="GO" id="GO:0003960">
    <property type="term" value="F:quinone reductase (NADPH) activity"/>
    <property type="evidence" value="ECO:0007669"/>
    <property type="project" value="TreeGrafter"/>
</dbReference>
<dbReference type="AlphaFoldDB" id="A0A810N760"/>
<dbReference type="GO" id="GO:0035925">
    <property type="term" value="F:mRNA 3'-UTR AU-rich region binding"/>
    <property type="evidence" value="ECO:0007669"/>
    <property type="project" value="TreeGrafter"/>
</dbReference>
<dbReference type="SUPFAM" id="SSF50129">
    <property type="entry name" value="GroES-like"/>
    <property type="match status" value="1"/>
</dbReference>
<dbReference type="InterPro" id="IPR011032">
    <property type="entry name" value="GroES-like_sf"/>
</dbReference>
<dbReference type="InterPro" id="IPR013154">
    <property type="entry name" value="ADH-like_N"/>
</dbReference>